<sequence>MKLSAAASPVKLSACVSLAKLPVYVSLAKLHLCVSEALRLYCRNRTSKDQRRAETNGHGTAPIGSRCRGLSRACFFSQTVASGRGFGLSWTQAELRLRTLITDSNSLLETMVRFTDKQIARFRTAEVVVCWDMVGCPIPSGMNVVTVSNNIRGSVKKAGYQGHIEINAFGYSLPSVGDLLDAKVTTKVLTEAIVSWKPWVTLDKEIARFRTAEVVVCWDMVGCPIPGGMNVVTVSNNIRGSVIKKAGYQGHIEINAFGYSLPSVGDLLDAKVTMKVLTEGDEEERLQMILSHFLCRAVEYRKRVNLMLITGDISRHSQFNFECAFNLLEMKRYNLLVCHEVCLMSSQPATSTWPKQSGCPVPEGLPINNAVSNIEYSIRVTGCRNLMMSRSFFVYCDAFKMCDVLGNIYFPFPMRHAGTKEERRKKIFVDFMGKAIGHR</sequence>
<dbReference type="CDD" id="cd10910">
    <property type="entry name" value="PIN_limkain_b1_N_like"/>
    <property type="match status" value="1"/>
</dbReference>
<organism evidence="1">
    <name type="scientific">Brassica cretica</name>
    <name type="common">Mustard</name>
    <dbReference type="NCBI Taxonomy" id="69181"/>
    <lineage>
        <taxon>Eukaryota</taxon>
        <taxon>Viridiplantae</taxon>
        <taxon>Streptophyta</taxon>
        <taxon>Embryophyta</taxon>
        <taxon>Tracheophyta</taxon>
        <taxon>Spermatophyta</taxon>
        <taxon>Magnoliopsida</taxon>
        <taxon>eudicotyledons</taxon>
        <taxon>Gunneridae</taxon>
        <taxon>Pentapetalae</taxon>
        <taxon>rosids</taxon>
        <taxon>malvids</taxon>
        <taxon>Brassicales</taxon>
        <taxon>Brassicaceae</taxon>
        <taxon>Brassiceae</taxon>
        <taxon>Brassica</taxon>
    </lineage>
</organism>
<dbReference type="EMBL" id="QGKY02001250">
    <property type="protein sequence ID" value="KAF2563240.1"/>
    <property type="molecule type" value="Genomic_DNA"/>
</dbReference>
<dbReference type="AlphaFoldDB" id="A0A8S9HZR4"/>
<dbReference type="GO" id="GO:0005777">
    <property type="term" value="C:peroxisome"/>
    <property type="evidence" value="ECO:0007669"/>
    <property type="project" value="InterPro"/>
</dbReference>
<accession>A0A8S9HZR4</accession>
<dbReference type="InterPro" id="IPR024768">
    <property type="entry name" value="Marf1"/>
</dbReference>
<proteinExistence type="predicted"/>
<evidence type="ECO:0000313" key="1">
    <source>
        <dbReference type="EMBL" id="KAF2563240.1"/>
    </source>
</evidence>
<gene>
    <name evidence="1" type="ORF">F2Q70_00018846</name>
</gene>
<name>A0A8S9HZR4_BRACR</name>
<dbReference type="GO" id="GO:0010468">
    <property type="term" value="P:regulation of gene expression"/>
    <property type="evidence" value="ECO:0007669"/>
    <property type="project" value="InterPro"/>
</dbReference>
<comment type="caution">
    <text evidence="1">The sequence shown here is derived from an EMBL/GenBank/DDBJ whole genome shotgun (WGS) entry which is preliminary data.</text>
</comment>
<reference evidence="1" key="1">
    <citation type="submission" date="2019-12" db="EMBL/GenBank/DDBJ databases">
        <title>Genome sequencing and annotation of Brassica cretica.</title>
        <authorList>
            <person name="Studholme D.J."/>
            <person name="Sarris P.F."/>
        </authorList>
    </citation>
    <scope>NUCLEOTIDE SEQUENCE</scope>
    <source>
        <strain evidence="1">PFS-102/07</strain>
        <tissue evidence="1">Leaf</tissue>
    </source>
</reference>
<dbReference type="PANTHER" id="PTHR14379:SF80">
    <property type="entry name" value="NYN DOMAIN-CONTAINING PROTEIN"/>
    <property type="match status" value="1"/>
</dbReference>
<evidence type="ECO:0008006" key="2">
    <source>
        <dbReference type="Google" id="ProtNLM"/>
    </source>
</evidence>
<dbReference type="PANTHER" id="PTHR14379">
    <property type="entry name" value="LIMKAIN B LKAP"/>
    <property type="match status" value="1"/>
</dbReference>
<protein>
    <recommendedName>
        <fullName evidence="2">NYN domain-containing protein</fullName>
    </recommendedName>
</protein>